<dbReference type="CDD" id="cd00712">
    <property type="entry name" value="AsnB"/>
    <property type="match status" value="1"/>
</dbReference>
<organism evidence="12 13">
    <name type="scientific">Candidatus Magasanikbacteria bacterium CG10_big_fil_rev_8_21_14_0_10_38_6</name>
    <dbReference type="NCBI Taxonomy" id="1974647"/>
    <lineage>
        <taxon>Bacteria</taxon>
        <taxon>Candidatus Magasanikiibacteriota</taxon>
    </lineage>
</organism>
<evidence type="ECO:0000313" key="12">
    <source>
        <dbReference type="EMBL" id="PIR77258.1"/>
    </source>
</evidence>
<dbReference type="InterPro" id="IPR051786">
    <property type="entry name" value="ASN_synthetase/amidase"/>
</dbReference>
<keyword evidence="4 9" id="KW-0547">Nucleotide-binding</keyword>
<evidence type="ECO:0000256" key="4">
    <source>
        <dbReference type="ARBA" id="ARBA00022741"/>
    </source>
</evidence>
<feature type="domain" description="Glutamine amidotransferase type-2" evidence="11">
    <location>
        <begin position="20"/>
        <end position="226"/>
    </location>
</feature>
<dbReference type="Gene3D" id="3.40.50.620">
    <property type="entry name" value="HUPs"/>
    <property type="match status" value="1"/>
</dbReference>
<comment type="caution">
    <text evidence="12">The sequence shown here is derived from an EMBL/GenBank/DDBJ whole genome shotgun (WGS) entry which is preliminary data.</text>
</comment>
<proteinExistence type="inferred from homology"/>
<dbReference type="Pfam" id="PF13537">
    <property type="entry name" value="GATase_7"/>
    <property type="match status" value="1"/>
</dbReference>
<protein>
    <recommendedName>
        <fullName evidence="3">asparagine synthase (glutamine-hydrolyzing)</fullName>
        <ecNumber evidence="3">6.3.5.4</ecNumber>
    </recommendedName>
</protein>
<evidence type="ECO:0000256" key="5">
    <source>
        <dbReference type="ARBA" id="ARBA00022840"/>
    </source>
</evidence>
<dbReference type="PANTHER" id="PTHR43284:SF1">
    <property type="entry name" value="ASPARAGINE SYNTHETASE"/>
    <property type="match status" value="1"/>
</dbReference>
<dbReference type="AlphaFoldDB" id="A0A2M6P0Q6"/>
<dbReference type="InterPro" id="IPR014729">
    <property type="entry name" value="Rossmann-like_a/b/a_fold"/>
</dbReference>
<dbReference type="InterPro" id="IPR006426">
    <property type="entry name" value="Asn_synth_AEB"/>
</dbReference>
<evidence type="ECO:0000256" key="1">
    <source>
        <dbReference type="ARBA" id="ARBA00005187"/>
    </source>
</evidence>
<dbReference type="Proteomes" id="UP000228528">
    <property type="component" value="Unassembled WGS sequence"/>
</dbReference>
<keyword evidence="8" id="KW-0028">Amino-acid biosynthesis</keyword>
<dbReference type="Pfam" id="PF00733">
    <property type="entry name" value="Asn_synthase"/>
    <property type="match status" value="1"/>
</dbReference>
<dbReference type="NCBIfam" id="TIGR01536">
    <property type="entry name" value="asn_synth_AEB"/>
    <property type="match status" value="1"/>
</dbReference>
<evidence type="ECO:0000256" key="2">
    <source>
        <dbReference type="ARBA" id="ARBA00005752"/>
    </source>
</evidence>
<evidence type="ECO:0000256" key="7">
    <source>
        <dbReference type="ARBA" id="ARBA00048741"/>
    </source>
</evidence>
<dbReference type="EC" id="6.3.5.4" evidence="3"/>
<dbReference type="Gene3D" id="3.60.20.10">
    <property type="entry name" value="Glutamine Phosphoribosylpyrophosphate, subunit 1, domain 1"/>
    <property type="match status" value="1"/>
</dbReference>
<accession>A0A2M6P0Q6</accession>
<keyword evidence="5 9" id="KW-0067">ATP-binding</keyword>
<keyword evidence="6 8" id="KW-0315">Glutamine amidotransferase</keyword>
<dbReference type="InterPro" id="IPR001962">
    <property type="entry name" value="Asn_synthase"/>
</dbReference>
<evidence type="ECO:0000256" key="10">
    <source>
        <dbReference type="PIRSR" id="PIRSR001589-3"/>
    </source>
</evidence>
<name>A0A2M6P0Q6_9BACT</name>
<evidence type="ECO:0000313" key="13">
    <source>
        <dbReference type="Proteomes" id="UP000228528"/>
    </source>
</evidence>
<feature type="binding site" evidence="9">
    <location>
        <position position="300"/>
    </location>
    <ligand>
        <name>ATP</name>
        <dbReference type="ChEBI" id="CHEBI:30616"/>
    </ligand>
</feature>
<sequence>MEKHRRGLFMFWKIFYSSMCGINGFNLPEEATLRKMNTITRHRGPDDEGVFVSQQWSLGHNRLSIIDLSPLGHMPMFTKDKRYCIVYNGELYNFQEIKNELLNKGYTFRSQSDTEVILYAYQEWGTACLQKFNGMFAFAILDRKTEELFIARDRIGIKPLYYYHNNGQFVFSSEIKSLFAHEMIHKEIDYDAMNMYFRMLYIPAPYTIWKHIYKLKPGHFITVKGENVQITAYWSLTVAPDMVNDREYIEHTLKHLLTDSVKKQLISDRPVGVFLSGGIDSSIITGIMSEHSSNVNTFSVGFEKTAESEKYNNDFLVARKTAHYFGTKHHELVLSGEDVLSSLEQAVYHMDEPISNHIQAVNMLLAKYTTDYVKVVLGGDGSDELFGGYERYYYSDVIDRFQRVVPGVLRHNGITKRAFQTMRKSGLYTKINTAPGVERYLDFFAQKESLVASFLLPTYNRTTVLNDFFLDTYFSSVDEGNFTAQFMRTDVQTWLTDESLVRSDKMSMVAGIEQRVPFLDHRLVEFAQRIPIAYKLGTKGVHMNDVGHGYQGKKILVSAMKDYLPQFVLDQPKWGWFSPAAKWLRGPMKELTKEVLSPSYCPATADLFDFVFIETILDDHIASRGYGLNTLWSLITFQLWYKQYIEK</sequence>
<dbReference type="SUPFAM" id="SSF52402">
    <property type="entry name" value="Adenine nucleotide alpha hydrolases-like"/>
    <property type="match status" value="1"/>
</dbReference>
<evidence type="ECO:0000256" key="8">
    <source>
        <dbReference type="PIRSR" id="PIRSR001589-1"/>
    </source>
</evidence>
<comment type="catalytic activity">
    <reaction evidence="7">
        <text>L-aspartate + L-glutamine + ATP + H2O = L-asparagine + L-glutamate + AMP + diphosphate + H(+)</text>
        <dbReference type="Rhea" id="RHEA:12228"/>
        <dbReference type="ChEBI" id="CHEBI:15377"/>
        <dbReference type="ChEBI" id="CHEBI:15378"/>
        <dbReference type="ChEBI" id="CHEBI:29985"/>
        <dbReference type="ChEBI" id="CHEBI:29991"/>
        <dbReference type="ChEBI" id="CHEBI:30616"/>
        <dbReference type="ChEBI" id="CHEBI:33019"/>
        <dbReference type="ChEBI" id="CHEBI:58048"/>
        <dbReference type="ChEBI" id="CHEBI:58359"/>
        <dbReference type="ChEBI" id="CHEBI:456215"/>
        <dbReference type="EC" id="6.3.5.4"/>
    </reaction>
</comment>
<comment type="similarity">
    <text evidence="2">Belongs to the asparagine synthetase family.</text>
</comment>
<dbReference type="GO" id="GO:0006529">
    <property type="term" value="P:asparagine biosynthetic process"/>
    <property type="evidence" value="ECO:0007669"/>
    <property type="project" value="UniProtKB-KW"/>
</dbReference>
<dbReference type="EMBL" id="PFBW01000148">
    <property type="protein sequence ID" value="PIR77258.1"/>
    <property type="molecule type" value="Genomic_DNA"/>
</dbReference>
<feature type="site" description="Important for beta-aspartyl-AMP intermediate formation" evidence="10">
    <location>
        <position position="380"/>
    </location>
</feature>
<evidence type="ECO:0000259" key="11">
    <source>
        <dbReference type="PROSITE" id="PS51278"/>
    </source>
</evidence>
<keyword evidence="8" id="KW-0061">Asparagine biosynthesis</keyword>
<dbReference type="InterPro" id="IPR029055">
    <property type="entry name" value="Ntn_hydrolases_N"/>
</dbReference>
<dbReference type="InterPro" id="IPR033738">
    <property type="entry name" value="AsnB_N"/>
</dbReference>
<dbReference type="PIRSF" id="PIRSF001589">
    <property type="entry name" value="Asn_synthetase_glu-h"/>
    <property type="match status" value="1"/>
</dbReference>
<evidence type="ECO:0000256" key="6">
    <source>
        <dbReference type="ARBA" id="ARBA00022962"/>
    </source>
</evidence>
<dbReference type="GO" id="GO:0005829">
    <property type="term" value="C:cytosol"/>
    <property type="evidence" value="ECO:0007669"/>
    <property type="project" value="TreeGrafter"/>
</dbReference>
<comment type="pathway">
    <text evidence="1">Amino-acid biosynthesis; L-asparagine biosynthesis; L-asparagine from L-aspartate (L-Gln route): step 1/1.</text>
</comment>
<dbReference type="SUPFAM" id="SSF56235">
    <property type="entry name" value="N-terminal nucleophile aminohydrolases (Ntn hydrolases)"/>
    <property type="match status" value="1"/>
</dbReference>
<dbReference type="CDD" id="cd01991">
    <property type="entry name" value="Asn_synthase_B_C"/>
    <property type="match status" value="1"/>
</dbReference>
<feature type="binding site" evidence="9">
    <location>
        <position position="113"/>
    </location>
    <ligand>
        <name>L-glutamine</name>
        <dbReference type="ChEBI" id="CHEBI:58359"/>
    </ligand>
</feature>
<reference evidence="13" key="1">
    <citation type="submission" date="2017-09" db="EMBL/GenBank/DDBJ databases">
        <title>Depth-based differentiation of microbial function through sediment-hosted aquifers and enrichment of novel symbionts in the deep terrestrial subsurface.</title>
        <authorList>
            <person name="Probst A.J."/>
            <person name="Ladd B."/>
            <person name="Jarett J.K."/>
            <person name="Geller-Mcgrath D.E."/>
            <person name="Sieber C.M.K."/>
            <person name="Emerson J.B."/>
            <person name="Anantharaman K."/>
            <person name="Thomas B.C."/>
            <person name="Malmstrom R."/>
            <person name="Stieglmeier M."/>
            <person name="Klingl A."/>
            <person name="Woyke T."/>
            <person name="Ryan C.M."/>
            <person name="Banfield J.F."/>
        </authorList>
    </citation>
    <scope>NUCLEOTIDE SEQUENCE [LARGE SCALE GENOMIC DNA]</scope>
</reference>
<feature type="active site" description="For GATase activity" evidence="8">
    <location>
        <position position="20"/>
    </location>
</feature>
<evidence type="ECO:0000256" key="9">
    <source>
        <dbReference type="PIRSR" id="PIRSR001589-2"/>
    </source>
</evidence>
<dbReference type="GO" id="GO:0004066">
    <property type="term" value="F:asparagine synthase (glutamine-hydrolyzing) activity"/>
    <property type="evidence" value="ECO:0007669"/>
    <property type="project" value="UniProtKB-EC"/>
</dbReference>
<dbReference type="GO" id="GO:0005524">
    <property type="term" value="F:ATP binding"/>
    <property type="evidence" value="ECO:0007669"/>
    <property type="project" value="UniProtKB-KW"/>
</dbReference>
<evidence type="ECO:0000256" key="3">
    <source>
        <dbReference type="ARBA" id="ARBA00012737"/>
    </source>
</evidence>
<dbReference type="InterPro" id="IPR017932">
    <property type="entry name" value="GATase_2_dom"/>
</dbReference>
<gene>
    <name evidence="12" type="primary">asnB</name>
    <name evidence="12" type="ORF">COU30_03450</name>
</gene>
<dbReference type="PROSITE" id="PS51278">
    <property type="entry name" value="GATASE_TYPE_2"/>
    <property type="match status" value="1"/>
</dbReference>
<dbReference type="PANTHER" id="PTHR43284">
    <property type="entry name" value="ASPARAGINE SYNTHETASE (GLUTAMINE-HYDROLYZING)"/>
    <property type="match status" value="1"/>
</dbReference>